<gene>
    <name evidence="1" type="ORF">OE88DRAFT_1102732</name>
</gene>
<sequence length="153" mass="17399">MNLPPRTNITRTLPSRACSSLVATARTVISSPAHKTFNSYAPACPLLEPPKLKSSRKYLAYSSARRLPPTAAAGCTTSSYICTTSSYICTTSSYIIRSLYALARVPRRTYAVPKAMAQSRRARDRNTQAERIRRARRTDKRPYRRTRHVYLWR</sequence>
<evidence type="ECO:0000313" key="2">
    <source>
        <dbReference type="Proteomes" id="UP000305948"/>
    </source>
</evidence>
<proteinExistence type="predicted"/>
<keyword evidence="2" id="KW-1185">Reference proteome</keyword>
<dbReference type="Proteomes" id="UP000305948">
    <property type="component" value="Unassembled WGS sequence"/>
</dbReference>
<dbReference type="AlphaFoldDB" id="A0A5C3MK47"/>
<name>A0A5C3MK47_9AGAM</name>
<reference evidence="1 2" key="1">
    <citation type="journal article" date="2019" name="Nat. Ecol. Evol.">
        <title>Megaphylogeny resolves global patterns of mushroom evolution.</title>
        <authorList>
            <person name="Varga T."/>
            <person name="Krizsan K."/>
            <person name="Foldi C."/>
            <person name="Dima B."/>
            <person name="Sanchez-Garcia M."/>
            <person name="Sanchez-Ramirez S."/>
            <person name="Szollosi G.J."/>
            <person name="Szarkandi J.G."/>
            <person name="Papp V."/>
            <person name="Albert L."/>
            <person name="Andreopoulos W."/>
            <person name="Angelini C."/>
            <person name="Antonin V."/>
            <person name="Barry K.W."/>
            <person name="Bougher N.L."/>
            <person name="Buchanan P."/>
            <person name="Buyck B."/>
            <person name="Bense V."/>
            <person name="Catcheside P."/>
            <person name="Chovatia M."/>
            <person name="Cooper J."/>
            <person name="Damon W."/>
            <person name="Desjardin D."/>
            <person name="Finy P."/>
            <person name="Geml J."/>
            <person name="Haridas S."/>
            <person name="Hughes K."/>
            <person name="Justo A."/>
            <person name="Karasinski D."/>
            <person name="Kautmanova I."/>
            <person name="Kiss B."/>
            <person name="Kocsube S."/>
            <person name="Kotiranta H."/>
            <person name="LaButti K.M."/>
            <person name="Lechner B.E."/>
            <person name="Liimatainen K."/>
            <person name="Lipzen A."/>
            <person name="Lukacs Z."/>
            <person name="Mihaltcheva S."/>
            <person name="Morgado L.N."/>
            <person name="Niskanen T."/>
            <person name="Noordeloos M.E."/>
            <person name="Ohm R.A."/>
            <person name="Ortiz-Santana B."/>
            <person name="Ovrebo C."/>
            <person name="Racz N."/>
            <person name="Riley R."/>
            <person name="Savchenko A."/>
            <person name="Shiryaev A."/>
            <person name="Soop K."/>
            <person name="Spirin V."/>
            <person name="Szebenyi C."/>
            <person name="Tomsovsky M."/>
            <person name="Tulloss R.E."/>
            <person name="Uehling J."/>
            <person name="Grigoriev I.V."/>
            <person name="Vagvolgyi C."/>
            <person name="Papp T."/>
            <person name="Martin F.M."/>
            <person name="Miettinen O."/>
            <person name="Hibbett D.S."/>
            <person name="Nagy L.G."/>
        </authorList>
    </citation>
    <scope>NUCLEOTIDE SEQUENCE [LARGE SCALE GENOMIC DNA]</scope>
    <source>
        <strain evidence="1 2">OMC1185</strain>
    </source>
</reference>
<organism evidence="1 2">
    <name type="scientific">Heliocybe sulcata</name>
    <dbReference type="NCBI Taxonomy" id="5364"/>
    <lineage>
        <taxon>Eukaryota</taxon>
        <taxon>Fungi</taxon>
        <taxon>Dikarya</taxon>
        <taxon>Basidiomycota</taxon>
        <taxon>Agaricomycotina</taxon>
        <taxon>Agaricomycetes</taxon>
        <taxon>Gloeophyllales</taxon>
        <taxon>Gloeophyllaceae</taxon>
        <taxon>Heliocybe</taxon>
    </lineage>
</organism>
<dbReference type="EMBL" id="ML213537">
    <property type="protein sequence ID" value="TFK45789.1"/>
    <property type="molecule type" value="Genomic_DNA"/>
</dbReference>
<protein>
    <submittedName>
        <fullName evidence="1">Uncharacterized protein</fullName>
    </submittedName>
</protein>
<evidence type="ECO:0000313" key="1">
    <source>
        <dbReference type="EMBL" id="TFK45789.1"/>
    </source>
</evidence>
<accession>A0A5C3MK47</accession>